<proteinExistence type="predicted"/>
<feature type="transmembrane region" description="Helical" evidence="7">
    <location>
        <begin position="324"/>
        <end position="342"/>
    </location>
</feature>
<evidence type="ECO:0000256" key="1">
    <source>
        <dbReference type="ARBA" id="ARBA00004651"/>
    </source>
</evidence>
<dbReference type="GO" id="GO:0005886">
    <property type="term" value="C:plasma membrane"/>
    <property type="evidence" value="ECO:0007669"/>
    <property type="project" value="UniProtKB-SubCell"/>
</dbReference>
<dbReference type="eggNOG" id="COG1413">
    <property type="taxonomic scope" value="Bacteria"/>
</dbReference>
<dbReference type="PANTHER" id="PTHR23517">
    <property type="entry name" value="RESISTANCE PROTEIN MDTM, PUTATIVE-RELATED-RELATED"/>
    <property type="match status" value="1"/>
</dbReference>
<feature type="transmembrane region" description="Helical" evidence="7">
    <location>
        <begin position="390"/>
        <end position="413"/>
    </location>
</feature>
<keyword evidence="2" id="KW-0813">Transport</keyword>
<name>Q73PT9_TREDE</name>
<feature type="transmembrane region" description="Helical" evidence="7">
    <location>
        <begin position="348"/>
        <end position="369"/>
    </location>
</feature>
<dbReference type="AlphaFoldDB" id="Q73PT9"/>
<evidence type="ECO:0000256" key="5">
    <source>
        <dbReference type="ARBA" id="ARBA00022989"/>
    </source>
</evidence>
<feature type="transmembrane region" description="Helical" evidence="7">
    <location>
        <begin position="261"/>
        <end position="283"/>
    </location>
</feature>
<dbReference type="eggNOG" id="COG2211">
    <property type="taxonomic scope" value="Bacteria"/>
</dbReference>
<keyword evidence="6 7" id="KW-0472">Membrane</keyword>
<dbReference type="InterPro" id="IPR011989">
    <property type="entry name" value="ARM-like"/>
</dbReference>
<feature type="transmembrane region" description="Helical" evidence="7">
    <location>
        <begin position="20"/>
        <end position="43"/>
    </location>
</feature>
<keyword evidence="5 7" id="KW-1133">Transmembrane helix</keyword>
<dbReference type="OrthoDB" id="355042at2"/>
<evidence type="ECO:0000256" key="6">
    <source>
        <dbReference type="ARBA" id="ARBA00023136"/>
    </source>
</evidence>
<feature type="transmembrane region" description="Helical" evidence="7">
    <location>
        <begin position="109"/>
        <end position="131"/>
    </location>
</feature>
<evidence type="ECO:0000313" key="8">
    <source>
        <dbReference type="EMBL" id="AAS11200.1"/>
    </source>
</evidence>
<feature type="transmembrane region" description="Helical" evidence="7">
    <location>
        <begin position="295"/>
        <end position="317"/>
    </location>
</feature>
<dbReference type="SUPFAM" id="SSF103473">
    <property type="entry name" value="MFS general substrate transporter"/>
    <property type="match status" value="1"/>
</dbReference>
<feature type="transmembrane region" description="Helical" evidence="7">
    <location>
        <begin position="49"/>
        <end position="68"/>
    </location>
</feature>
<dbReference type="PaxDb" id="243275-TDE_0707"/>
<dbReference type="Gene3D" id="1.25.10.10">
    <property type="entry name" value="Leucine-rich Repeat Variant"/>
    <property type="match status" value="1"/>
</dbReference>
<organism evidence="8 9">
    <name type="scientific">Treponema denticola (strain ATCC 35405 / DSM 14222 / CIP 103919 / JCM 8153 / KCTC 15104)</name>
    <dbReference type="NCBI Taxonomy" id="243275"/>
    <lineage>
        <taxon>Bacteria</taxon>
        <taxon>Pseudomonadati</taxon>
        <taxon>Spirochaetota</taxon>
        <taxon>Spirochaetia</taxon>
        <taxon>Spirochaetales</taxon>
        <taxon>Treponemataceae</taxon>
        <taxon>Treponema</taxon>
    </lineage>
</organism>
<evidence type="ECO:0000313" key="9">
    <source>
        <dbReference type="Proteomes" id="UP000008212"/>
    </source>
</evidence>
<accession>Q73PT9</accession>
<protein>
    <submittedName>
        <fullName evidence="8">Membrane protein, putative</fullName>
    </submittedName>
</protein>
<dbReference type="KEGG" id="tde:TDE_0707"/>
<dbReference type="Pfam" id="PF07690">
    <property type="entry name" value="MFS_1"/>
    <property type="match status" value="1"/>
</dbReference>
<dbReference type="EMBL" id="AE017226">
    <property type="protein sequence ID" value="AAS11200.1"/>
    <property type="molecule type" value="Genomic_DNA"/>
</dbReference>
<keyword evidence="4 7" id="KW-0812">Transmembrane</keyword>
<feature type="transmembrane region" description="Helical" evidence="7">
    <location>
        <begin position="425"/>
        <end position="444"/>
    </location>
</feature>
<sequence length="771" mass="86388">MMEEQLSNFRIKQGRSVFNAYNGINSFSFALVTGNTITLYALALKANSTVIGLLTAFMYMCYFTIPLGKLMARRFTIVKTFAYTWFLRNASLLPILFIPFFYFRGENEAAIFMLLLAVALFNFFRGAGIVANNPVISLLAPGKDRNSYIVKISLTNNTAALAAIIFLTVFLWFSPRFGIDIVSTYNITAIIGIITGFAASALLLKLPDPDFERRMEAVKEARAEGRSRKEIRKLKRGNQNLQKGSFFSASKEAFGDKNFKLYIFSFFIIQFGISLARPFIIVYGKAVYSIPDNLVIIFSLASTMGSLLVGLLMRLLIDRMGAKPMYVIFTALSAAALIPAIIAPAREIYLIAFIFLIVFSMITNMGFSAQMDASQAYFFGIVPSKSLMDLSMLNFFVMGLTGALGSILGGGILDMLQTSGFSNLSMYRIFFLCVIACILFGMIFQIRLLNLGGRLVKDALAVIFSPRDMKALNLLYKLDSSESLQTEEKILHELTATASQESADKLNQYMRSPRFSIRYSAMDALNSLEKLSAKNRETLLEELNKGEFTTAALAAKTLAHFNVHQAVEPLRKALESKDYLLSGEAMIALAHLKDEASQFKISQILSETKNPKILLSGIKAMETYRSVNSIPFIIDLLRREGLPSLVEDEAYLSLASMMKVEGGFYFAYDRFKNEARDTGSIFTDMLDEAFAKRKKSDLEFKKIILTFISEASNDTEFIKWFLDLAEKFLGVNSALLLSVIMDVDMVTNKSFRFFLCYWAVSIFMEPKLAEI</sequence>
<keyword evidence="9" id="KW-1185">Reference proteome</keyword>
<dbReference type="HOGENOM" id="CLU_371281_0_0_12"/>
<dbReference type="Gene3D" id="1.20.1250.20">
    <property type="entry name" value="MFS general substrate transporter like domains"/>
    <property type="match status" value="1"/>
</dbReference>
<dbReference type="Proteomes" id="UP000008212">
    <property type="component" value="Chromosome"/>
</dbReference>
<evidence type="ECO:0000256" key="2">
    <source>
        <dbReference type="ARBA" id="ARBA00022448"/>
    </source>
</evidence>
<reference evidence="8 9" key="1">
    <citation type="journal article" date="2004" name="Proc. Natl. Acad. Sci. U.S.A.">
        <title>Comparison of the genome of the oral pathogen Treponema denticola with other spirochete genomes.</title>
        <authorList>
            <person name="Seshadri R."/>
            <person name="Myers G.S."/>
            <person name="Tettelin H."/>
            <person name="Eisen J.A."/>
            <person name="Heidelberg J.F."/>
            <person name="Dodson R.J."/>
            <person name="Davidsen T.M."/>
            <person name="DeBoy R.T."/>
            <person name="Fouts D.E."/>
            <person name="Haft D.H."/>
            <person name="Selengut J."/>
            <person name="Ren Q."/>
            <person name="Brinkac L.M."/>
            <person name="Madupu R."/>
            <person name="Kolonay J."/>
            <person name="Durkin S.A."/>
            <person name="Daugherty S.C."/>
            <person name="Shetty J."/>
            <person name="Shvartsbeyn A."/>
            <person name="Gebregeorgis E."/>
            <person name="Geer K."/>
            <person name="Tsegaye G."/>
            <person name="Malek J."/>
            <person name="Ayodeji B."/>
            <person name="Shatsman S."/>
            <person name="McLeod M.P."/>
            <person name="Smajs D."/>
            <person name="Howell J.K."/>
            <person name="Pal S."/>
            <person name="Amin A."/>
            <person name="Vashisth P."/>
            <person name="McNeill T.Z."/>
            <person name="Xiang Q."/>
            <person name="Sodergren E."/>
            <person name="Baca E."/>
            <person name="Weinstock G.M."/>
            <person name="Norris S.J."/>
            <person name="Fraser C.M."/>
            <person name="Paulsen I.T."/>
        </authorList>
    </citation>
    <scope>NUCLEOTIDE SEQUENCE [LARGE SCALE GENOMIC DNA]</scope>
    <source>
        <strain evidence="9">ATCC 35405 / DSM 14222 / CIP 103919 / JCM 8153 / KCTC 15104</strain>
    </source>
</reference>
<dbReference type="InterPro" id="IPR050171">
    <property type="entry name" value="MFS_Transporters"/>
</dbReference>
<feature type="transmembrane region" description="Helical" evidence="7">
    <location>
        <begin position="152"/>
        <end position="173"/>
    </location>
</feature>
<evidence type="ECO:0000256" key="4">
    <source>
        <dbReference type="ARBA" id="ARBA00022692"/>
    </source>
</evidence>
<comment type="subcellular location">
    <subcellularLocation>
        <location evidence="1">Cell membrane</location>
        <topology evidence="1">Multi-pass membrane protein</topology>
    </subcellularLocation>
</comment>
<dbReference type="STRING" id="243275.TDE_0707"/>
<dbReference type="PANTHER" id="PTHR23517:SF3">
    <property type="entry name" value="INTEGRAL MEMBRANE TRANSPORT PROTEIN"/>
    <property type="match status" value="1"/>
</dbReference>
<keyword evidence="3" id="KW-1003">Cell membrane</keyword>
<gene>
    <name evidence="8" type="ordered locus">TDE_0707</name>
</gene>
<dbReference type="InterPro" id="IPR011701">
    <property type="entry name" value="MFS"/>
</dbReference>
<dbReference type="InterPro" id="IPR016024">
    <property type="entry name" value="ARM-type_fold"/>
</dbReference>
<evidence type="ECO:0000256" key="7">
    <source>
        <dbReference type="SAM" id="Phobius"/>
    </source>
</evidence>
<dbReference type="InterPro" id="IPR036259">
    <property type="entry name" value="MFS_trans_sf"/>
</dbReference>
<feature type="transmembrane region" description="Helical" evidence="7">
    <location>
        <begin position="80"/>
        <end position="103"/>
    </location>
</feature>
<dbReference type="GO" id="GO:0022857">
    <property type="term" value="F:transmembrane transporter activity"/>
    <property type="evidence" value="ECO:0007669"/>
    <property type="project" value="InterPro"/>
</dbReference>
<dbReference type="PATRIC" id="fig|243275.7.peg.685"/>
<dbReference type="SUPFAM" id="SSF48371">
    <property type="entry name" value="ARM repeat"/>
    <property type="match status" value="1"/>
</dbReference>
<evidence type="ECO:0000256" key="3">
    <source>
        <dbReference type="ARBA" id="ARBA00022475"/>
    </source>
</evidence>
<feature type="transmembrane region" description="Helical" evidence="7">
    <location>
        <begin position="185"/>
        <end position="204"/>
    </location>
</feature>